<dbReference type="AlphaFoldDB" id="A0A2N1J3H0"/>
<sequence length="521" mass="58636">MKRVFLFFLASLLIFFGLLYGLLFTPFGNSIVASYIQKSANENVNAVFEVKEFSLTTSKIKFIATIDKSSQIDVVGDLALLQKRVDLNYEINIKDLSKLQKFTKQKLNGNFFTKGTVVGDEKLTKIDGISNVFDSKTTYNIKLKDFKPSDIEFLIQQARIKEILYTLNQPNYASGFINIDGKIKNPNIPTLDGLIATTITDGKVNNEVVNKAFNQKLKNSLTFKGDIVTNLEPNKAVSKIDFFTSMANIIVKQAVVNLKNMNINSDYLLSIPSLANLYDVTQTKMRGALNIDGNIEKTATTTKVTGTSNILDGNLDFTLLNDDFKANLKNLDIRKLTYMMYYPDFFTSKADANIIYNLKTQKGDLVAKLINGQFLPNEFSKLINTFAKFDITREVYESIDVKSNIDKKVIKSIIDMKSKLTQINVTDSKIDLQNSTVDALVKTQLKGVEFDTVISGDLKSPKVSIDTTNLLKLKLKEESEKVIKKHSKRLEEKLTEKLGEKQGKKTSQEIIEGFRKFFGGE</sequence>
<organism evidence="1 2">
    <name type="scientific">Malaciobacter halophilus</name>
    <dbReference type="NCBI Taxonomy" id="197482"/>
    <lineage>
        <taxon>Bacteria</taxon>
        <taxon>Pseudomonadati</taxon>
        <taxon>Campylobacterota</taxon>
        <taxon>Epsilonproteobacteria</taxon>
        <taxon>Campylobacterales</taxon>
        <taxon>Arcobacteraceae</taxon>
        <taxon>Malaciobacter</taxon>
    </lineage>
</organism>
<gene>
    <name evidence="1" type="ORF">CP960_05960</name>
</gene>
<name>A0A2N1J3H0_9BACT</name>
<evidence type="ECO:0000313" key="1">
    <source>
        <dbReference type="EMBL" id="PKI81103.1"/>
    </source>
</evidence>
<evidence type="ECO:0008006" key="3">
    <source>
        <dbReference type="Google" id="ProtNLM"/>
    </source>
</evidence>
<dbReference type="Proteomes" id="UP000233248">
    <property type="component" value="Unassembled WGS sequence"/>
</dbReference>
<comment type="caution">
    <text evidence="1">The sequence shown here is derived from an EMBL/GenBank/DDBJ whole genome shotgun (WGS) entry which is preliminary data.</text>
</comment>
<reference evidence="1 2" key="1">
    <citation type="submission" date="2017-09" db="EMBL/GenBank/DDBJ databases">
        <title>Genomics of the genus Arcobacter.</title>
        <authorList>
            <person name="Perez-Cataluna A."/>
            <person name="Figueras M.J."/>
            <person name="Salas-Masso N."/>
        </authorList>
    </citation>
    <scope>NUCLEOTIDE SEQUENCE [LARGE SCALE GENOMIC DNA]</scope>
    <source>
        <strain evidence="1 2">DSM 18005</strain>
    </source>
</reference>
<dbReference type="RefSeq" id="WP_101184502.1">
    <property type="nucleotide sequence ID" value="NZ_CP031218.1"/>
</dbReference>
<proteinExistence type="predicted"/>
<evidence type="ECO:0000313" key="2">
    <source>
        <dbReference type="Proteomes" id="UP000233248"/>
    </source>
</evidence>
<dbReference type="OrthoDB" id="5341790at2"/>
<keyword evidence="2" id="KW-1185">Reference proteome</keyword>
<accession>A0A2N1J3H0</accession>
<protein>
    <recommendedName>
        <fullName evidence="3">Outer membrane protein</fullName>
    </recommendedName>
</protein>
<dbReference type="KEGG" id="ahs:AHALO_0715"/>
<dbReference type="EMBL" id="NXIF01000023">
    <property type="protein sequence ID" value="PKI81103.1"/>
    <property type="molecule type" value="Genomic_DNA"/>
</dbReference>